<feature type="region of interest" description="Disordered" evidence="3">
    <location>
        <begin position="380"/>
        <end position="413"/>
    </location>
</feature>
<feature type="short sequence motif" description="GXSXG" evidence="2">
    <location>
        <begin position="56"/>
        <end position="60"/>
    </location>
</feature>
<evidence type="ECO:0000256" key="1">
    <source>
        <dbReference type="ARBA" id="ARBA00023098"/>
    </source>
</evidence>
<evidence type="ECO:0000256" key="2">
    <source>
        <dbReference type="PROSITE-ProRule" id="PRU01161"/>
    </source>
</evidence>
<dbReference type="GO" id="GO:0055088">
    <property type="term" value="P:lipid homeostasis"/>
    <property type="evidence" value="ECO:0007669"/>
    <property type="project" value="TreeGrafter"/>
</dbReference>
<evidence type="ECO:0000259" key="5">
    <source>
        <dbReference type="PROSITE" id="PS51635"/>
    </source>
</evidence>
<feature type="transmembrane region" description="Helical" evidence="4">
    <location>
        <begin position="268"/>
        <end position="287"/>
    </location>
</feature>
<comment type="caution">
    <text evidence="6">The sequence shown here is derived from an EMBL/GenBank/DDBJ whole genome shotgun (WGS) entry which is preliminary data.</text>
</comment>
<gene>
    <name evidence="6" type="ORF">TRSC58_04193</name>
</gene>
<protein>
    <recommendedName>
        <fullName evidence="5">PNPLA domain-containing protein</fullName>
    </recommendedName>
</protein>
<dbReference type="GO" id="GO:0016020">
    <property type="term" value="C:membrane"/>
    <property type="evidence" value="ECO:0007669"/>
    <property type="project" value="TreeGrafter"/>
</dbReference>
<feature type="domain" description="PNPLA" evidence="5">
    <location>
        <begin position="17"/>
        <end position="197"/>
    </location>
</feature>
<feature type="transmembrane region" description="Helical" evidence="4">
    <location>
        <begin position="293"/>
        <end position="318"/>
    </location>
</feature>
<feature type="short sequence motif" description="DGA/G" evidence="2">
    <location>
        <begin position="184"/>
        <end position="186"/>
    </location>
</feature>
<dbReference type="Pfam" id="PF01734">
    <property type="entry name" value="Patatin"/>
    <property type="match status" value="1"/>
</dbReference>
<dbReference type="GO" id="GO:0005811">
    <property type="term" value="C:lipid droplet"/>
    <property type="evidence" value="ECO:0007669"/>
    <property type="project" value="TreeGrafter"/>
</dbReference>
<name>A0A061J1E0_TRYRA</name>
<dbReference type="VEuPathDB" id="TriTrypDB:TRSC58_04193"/>
<reference evidence="6 7" key="1">
    <citation type="submission" date="2013-07" db="EMBL/GenBank/DDBJ databases">
        <authorList>
            <person name="Stoco P.H."/>
            <person name="Wagner G."/>
            <person name="Gerber A."/>
            <person name="Zaha A."/>
            <person name="Thompson C."/>
            <person name="Bartholomeu D.C."/>
            <person name="Luckemeyer D.D."/>
            <person name="Bahia D."/>
            <person name="Loreto E."/>
            <person name="Prestes E.B."/>
            <person name="Lima F.M."/>
            <person name="Rodrigues-Luiz G."/>
            <person name="Vallejo G.A."/>
            <person name="Filho J.F."/>
            <person name="Monteiro K.M."/>
            <person name="Tyler K.M."/>
            <person name="de Almeida L.G."/>
            <person name="Ortiz M.F."/>
            <person name="Siervo M.A."/>
            <person name="de Moraes M.H."/>
            <person name="Cunha O.L."/>
            <person name="Mendonca-Neto R."/>
            <person name="Silva R."/>
            <person name="Teixeira S.M."/>
            <person name="Murta S.M."/>
            <person name="Sincero T.C."/>
            <person name="Mendes T.A."/>
            <person name="Urmenyi T.P."/>
            <person name="Silva V.G."/>
            <person name="da Rocha W.D."/>
            <person name="Andersson B."/>
            <person name="Romanha A.J."/>
            <person name="Steindel M."/>
            <person name="de Vasconcelos A.T."/>
            <person name="Grisard E.C."/>
        </authorList>
    </citation>
    <scope>NUCLEOTIDE SEQUENCE [LARGE SCALE GENOMIC DNA]</scope>
    <source>
        <strain evidence="6 7">SC58</strain>
    </source>
</reference>
<dbReference type="InterPro" id="IPR033562">
    <property type="entry name" value="PLPL"/>
</dbReference>
<dbReference type="PANTHER" id="PTHR12406:SF42">
    <property type="entry name" value="PNPLA DOMAIN-CONTAINING PROTEIN"/>
    <property type="match status" value="1"/>
</dbReference>
<dbReference type="GO" id="GO:0004806">
    <property type="term" value="F:triacylglycerol lipase activity"/>
    <property type="evidence" value="ECO:0007669"/>
    <property type="project" value="TreeGrafter"/>
</dbReference>
<dbReference type="Gene3D" id="3.40.1090.10">
    <property type="entry name" value="Cytosolic phospholipase A2 catalytic domain"/>
    <property type="match status" value="1"/>
</dbReference>
<evidence type="ECO:0000256" key="4">
    <source>
        <dbReference type="SAM" id="Phobius"/>
    </source>
</evidence>
<keyword evidence="4" id="KW-0472">Membrane</keyword>
<feature type="active site" description="Nucleophile" evidence="2">
    <location>
        <position position="58"/>
    </location>
</feature>
<dbReference type="AlphaFoldDB" id="A0A061J1E0"/>
<dbReference type="GO" id="GO:0019433">
    <property type="term" value="P:triglyceride catabolic process"/>
    <property type="evidence" value="ECO:0007669"/>
    <property type="project" value="TreeGrafter"/>
</dbReference>
<accession>A0A061J1E0</accession>
<dbReference type="PROSITE" id="PS51635">
    <property type="entry name" value="PNPLA"/>
    <property type="match status" value="1"/>
</dbReference>
<keyword evidence="7" id="KW-1185">Reference proteome</keyword>
<dbReference type="InterPro" id="IPR016035">
    <property type="entry name" value="Acyl_Trfase/lysoPLipase"/>
</dbReference>
<dbReference type="OrthoDB" id="197155at2759"/>
<keyword evidence="2" id="KW-0378">Hydrolase</keyword>
<evidence type="ECO:0000256" key="3">
    <source>
        <dbReference type="SAM" id="MobiDB-lite"/>
    </source>
</evidence>
<comment type="caution">
    <text evidence="2">Lacks conserved residue(s) required for the propagation of feature annotation.</text>
</comment>
<dbReference type="GO" id="GO:0005737">
    <property type="term" value="C:cytoplasm"/>
    <property type="evidence" value="ECO:0007669"/>
    <property type="project" value="TreeGrafter"/>
</dbReference>
<organism evidence="6 7">
    <name type="scientific">Trypanosoma rangeli SC58</name>
    <dbReference type="NCBI Taxonomy" id="429131"/>
    <lineage>
        <taxon>Eukaryota</taxon>
        <taxon>Discoba</taxon>
        <taxon>Euglenozoa</taxon>
        <taxon>Kinetoplastea</taxon>
        <taxon>Metakinetoplastina</taxon>
        <taxon>Trypanosomatida</taxon>
        <taxon>Trypanosomatidae</taxon>
        <taxon>Trypanosoma</taxon>
        <taxon>Herpetosoma</taxon>
    </lineage>
</organism>
<keyword evidence="4" id="KW-1133">Transmembrane helix</keyword>
<evidence type="ECO:0000313" key="6">
    <source>
        <dbReference type="EMBL" id="ESL08110.1"/>
    </source>
</evidence>
<evidence type="ECO:0000313" key="7">
    <source>
        <dbReference type="Proteomes" id="UP000031737"/>
    </source>
</evidence>
<keyword evidence="2" id="KW-0442">Lipid degradation</keyword>
<dbReference type="Proteomes" id="UP000031737">
    <property type="component" value="Unassembled WGS sequence"/>
</dbReference>
<dbReference type="SUPFAM" id="SSF52151">
    <property type="entry name" value="FabD/lysophospholipase-like"/>
    <property type="match status" value="1"/>
</dbReference>
<keyword evidence="1 2" id="KW-0443">Lipid metabolism</keyword>
<dbReference type="InterPro" id="IPR002641">
    <property type="entry name" value="PNPLA_dom"/>
</dbReference>
<sequence>MSCLAGKVEEDVFDLTFSFAAGGWFQMYHCGVCQAIVDCGIIGTFASEGKRIRFAGCSAGSLAAACMASKCYRFEEMREFLIQCAEHYRASWLNLFCMKRYLEESLDAFGAHLKELERKPRMHEMLNDGSLEIFVTTLPNMKQKVLTEFHSYEDVVEALKASCCMAPLVGAPFRLRGTGEWVCDGALATMIPHKDNSKTITVSPFYCSTTTVHPTIFVPVWWGLRPPGKVAFRNLFSLGYNDMIEGLVMNAYLTPDEGESMLKPEVKFLPGGGVIVSCALHLLDFLVLLFVRPVVVCCIYAELAFMSVVYFLKGLLFLDSRPLVRMYDNVRNMVSIRTLGRLIFGERVPHNSERLEKSSRLYRLFNPIILGGKNSTERAVMSPTGVSNGKRPSLSPNTCKRARATSKRTSQES</sequence>
<keyword evidence="4" id="KW-0812">Transmembrane</keyword>
<feature type="active site" description="Proton acceptor" evidence="2">
    <location>
        <position position="184"/>
    </location>
</feature>
<proteinExistence type="predicted"/>
<dbReference type="EMBL" id="AUPL01004193">
    <property type="protein sequence ID" value="ESL08110.1"/>
    <property type="molecule type" value="Genomic_DNA"/>
</dbReference>
<dbReference type="PANTHER" id="PTHR12406">
    <property type="entry name" value="CALCIUM-INDEPENDENT PHOSPHOLIPASE A2 IPLA2 -RELATED"/>
    <property type="match status" value="1"/>
</dbReference>